<dbReference type="Pfam" id="PF25283">
    <property type="entry name" value="DUF7873"/>
    <property type="match status" value="1"/>
</dbReference>
<name>A0ABT0G0M0_9ACTN</name>
<sequence>MPANPSHERTLALAKLNQILAVEKGVKASSQRAVTDAYHTIQKPPLLSGLSRTYQPIDDEGEQLPPESTRVQVKAEEVLAEVGKALTKLFDVTATKDWTNTVAKADVVVDGQPLIEGAPVTYLLFLEKQLVDLHTLISKLPTLDPAETQPRPGRGDRQAPGAGAGVHRGHRRRLLDQDGLLRRPAGRGPPGWRRRLRLPFRLT</sequence>
<dbReference type="RefSeq" id="WP_242376409.1">
    <property type="nucleotide sequence ID" value="NZ_JAKRKC020000001.1"/>
</dbReference>
<reference evidence="2 3" key="1">
    <citation type="submission" date="2022-04" db="EMBL/GenBank/DDBJ databases">
        <title>Genome draft of Actinomadura sp. ATCC 31491.</title>
        <authorList>
            <person name="Shi X."/>
            <person name="Du Y."/>
        </authorList>
    </citation>
    <scope>NUCLEOTIDE SEQUENCE [LARGE SCALE GENOMIC DNA]</scope>
    <source>
        <strain evidence="2 3">ATCC 31491</strain>
    </source>
</reference>
<organism evidence="2 3">
    <name type="scientific">Actinomadura luzonensis</name>
    <dbReference type="NCBI Taxonomy" id="2805427"/>
    <lineage>
        <taxon>Bacteria</taxon>
        <taxon>Bacillati</taxon>
        <taxon>Actinomycetota</taxon>
        <taxon>Actinomycetes</taxon>
        <taxon>Streptosporangiales</taxon>
        <taxon>Thermomonosporaceae</taxon>
        <taxon>Actinomadura</taxon>
    </lineage>
</organism>
<evidence type="ECO:0000256" key="1">
    <source>
        <dbReference type="SAM" id="MobiDB-lite"/>
    </source>
</evidence>
<evidence type="ECO:0000313" key="2">
    <source>
        <dbReference type="EMBL" id="MCK2217681.1"/>
    </source>
</evidence>
<gene>
    <name evidence="2" type="ORF">MF672_028380</name>
</gene>
<proteinExistence type="predicted"/>
<accession>A0ABT0G0M0</accession>
<dbReference type="InterPro" id="IPR057195">
    <property type="entry name" value="DUF7873"/>
</dbReference>
<keyword evidence="3" id="KW-1185">Reference proteome</keyword>
<protein>
    <submittedName>
        <fullName evidence="2">Uncharacterized protein</fullName>
    </submittedName>
</protein>
<comment type="caution">
    <text evidence="2">The sequence shown here is derived from an EMBL/GenBank/DDBJ whole genome shotgun (WGS) entry which is preliminary data.</text>
</comment>
<dbReference type="Proteomes" id="UP001317259">
    <property type="component" value="Unassembled WGS sequence"/>
</dbReference>
<feature type="region of interest" description="Disordered" evidence="1">
    <location>
        <begin position="143"/>
        <end position="193"/>
    </location>
</feature>
<evidence type="ECO:0000313" key="3">
    <source>
        <dbReference type="Proteomes" id="UP001317259"/>
    </source>
</evidence>
<dbReference type="EMBL" id="JAKRKC020000001">
    <property type="protein sequence ID" value="MCK2217681.1"/>
    <property type="molecule type" value="Genomic_DNA"/>
</dbReference>